<dbReference type="GeneID" id="111129194"/>
<comment type="pathway">
    <text evidence="5 13">Carbohydrate metabolism; hexose metabolism.</text>
</comment>
<dbReference type="UniPathway" id="UPA00214"/>
<dbReference type="GO" id="GO:0004034">
    <property type="term" value="F:aldose 1-epimerase activity"/>
    <property type="evidence" value="ECO:0007669"/>
    <property type="project" value="UniProtKB-EC"/>
</dbReference>
<reference evidence="18" key="1">
    <citation type="submission" date="2025-08" db="UniProtKB">
        <authorList>
            <consortium name="RefSeq"/>
        </authorList>
    </citation>
    <scope>IDENTIFICATION</scope>
    <source>
        <tissue evidence="18">Whole sample</tissue>
    </source>
</reference>
<dbReference type="InterPro" id="IPR014718">
    <property type="entry name" value="GH-type_carb-bd"/>
</dbReference>
<dbReference type="NCBIfam" id="NF008277">
    <property type="entry name" value="PRK11055.1"/>
    <property type="match status" value="1"/>
</dbReference>
<comment type="function">
    <text evidence="12">Mutarotase that catalyzes the interconversion of beta-D-galactose and alpha-D-galactose during galactose metabolism. Beta-D-galactose is metabolized in the liver into glucose 1-phosphate, the primary metabolic fuel, by the action of four enzymes that constitute the Leloir pathway: GALM, GALK1 (galactokinase), GALT (galactose-1-phosphate uridylyltransferase) and GALE (UDP-galactose-4'-epimerase). Involved in the maintenance of the equilibrium between the beta- and alpha-anomers of galactose, therefore ensuring a sufficient supply of the alpha-anomer for GALK1. Also active on D-glucose although shows a preference for galactose over glucose.</text>
</comment>
<dbReference type="GO" id="GO:0030246">
    <property type="term" value="F:carbohydrate binding"/>
    <property type="evidence" value="ECO:0007669"/>
    <property type="project" value="InterPro"/>
</dbReference>
<dbReference type="Proteomes" id="UP000694844">
    <property type="component" value="Chromosome 4"/>
</dbReference>
<evidence type="ECO:0000256" key="3">
    <source>
        <dbReference type="ARBA" id="ARBA00004496"/>
    </source>
</evidence>
<evidence type="ECO:0000256" key="1">
    <source>
        <dbReference type="ARBA" id="ARBA00001614"/>
    </source>
</evidence>
<evidence type="ECO:0000256" key="5">
    <source>
        <dbReference type="ARBA" id="ARBA00005028"/>
    </source>
</evidence>
<dbReference type="InterPro" id="IPR011013">
    <property type="entry name" value="Gal_mutarotase_sf_dom"/>
</dbReference>
<evidence type="ECO:0000313" key="18">
    <source>
        <dbReference type="RefSeq" id="XP_022331146.1"/>
    </source>
</evidence>
<feature type="binding site" evidence="15">
    <location>
        <position position="248"/>
    </location>
    <ligand>
        <name>beta-D-galactose</name>
        <dbReference type="ChEBI" id="CHEBI:27667"/>
    </ligand>
</feature>
<dbReference type="Gene3D" id="2.70.98.10">
    <property type="match status" value="1"/>
</dbReference>
<dbReference type="Pfam" id="PF01263">
    <property type="entry name" value="Aldose_epim"/>
    <property type="match status" value="1"/>
</dbReference>
<dbReference type="InterPro" id="IPR047215">
    <property type="entry name" value="Galactose_mutarotase-like"/>
</dbReference>
<dbReference type="CDD" id="cd09019">
    <property type="entry name" value="galactose_mutarotase_like"/>
    <property type="match status" value="1"/>
</dbReference>
<keyword evidence="10 13" id="KW-0413">Isomerase</keyword>
<accession>A0A8B8DVW5</accession>
<evidence type="ECO:0000256" key="11">
    <source>
        <dbReference type="ARBA" id="ARBA00023277"/>
    </source>
</evidence>
<evidence type="ECO:0000256" key="10">
    <source>
        <dbReference type="ARBA" id="ARBA00023235"/>
    </source>
</evidence>
<dbReference type="AlphaFoldDB" id="A0A8B8DVW5"/>
<dbReference type="GO" id="GO:0006006">
    <property type="term" value="P:glucose metabolic process"/>
    <property type="evidence" value="ECO:0007669"/>
    <property type="project" value="TreeGrafter"/>
</dbReference>
<evidence type="ECO:0000256" key="14">
    <source>
        <dbReference type="PIRSR" id="PIRSR005096-1"/>
    </source>
</evidence>
<dbReference type="SUPFAM" id="SSF74650">
    <property type="entry name" value="Galactose mutarotase-like"/>
    <property type="match status" value="1"/>
</dbReference>
<dbReference type="PANTHER" id="PTHR10091">
    <property type="entry name" value="ALDOSE-1-EPIMERASE"/>
    <property type="match status" value="1"/>
</dbReference>
<feature type="binding site" evidence="16">
    <location>
        <begin position="84"/>
        <end position="85"/>
    </location>
    <ligand>
        <name>beta-D-galactose</name>
        <dbReference type="ChEBI" id="CHEBI:27667"/>
    </ligand>
</feature>
<evidence type="ECO:0000256" key="8">
    <source>
        <dbReference type="ARBA" id="ARBA00022490"/>
    </source>
</evidence>
<comment type="subunit">
    <text evidence="7">Monomer.</text>
</comment>
<sequence length="349" mass="38485">MAGLVVPTRDSFGRLQDGTEISRFTFQNKNKVTVRIINYGGIITDILVPDKNGEIKDINLGFDNIKGYEARHPYFGAICGRVANRIAGGKFTLDGKEYQLPVNNGPNHLHGGVKGFDKVVWEARVDDDTLVLRYVSPDGEEQYPGELTTEVRYRLTNDNELSIDYTATTTKATPINLTNHSYFNLAGQGYPNLDDHVIWIDAFTYTPLDEINIPTGTLAPVSGTPFDLRNPTRLGDRLKSVRNGKGYDTNFCVGGRTGNLTRVASLAHTPSGRKIDVFTTEPGLQCYTGCNMAAGVFGKGGVEYRKLASVCLETQHYANSVNQPNFPSTILRPGQSYRHTTVYKFGLTS</sequence>
<dbReference type="InterPro" id="IPR015443">
    <property type="entry name" value="Aldose_1-epimerase"/>
</dbReference>
<organism evidence="17 18">
    <name type="scientific">Crassostrea virginica</name>
    <name type="common">Eastern oyster</name>
    <dbReference type="NCBI Taxonomy" id="6565"/>
    <lineage>
        <taxon>Eukaryota</taxon>
        <taxon>Metazoa</taxon>
        <taxon>Spiralia</taxon>
        <taxon>Lophotrochozoa</taxon>
        <taxon>Mollusca</taxon>
        <taxon>Bivalvia</taxon>
        <taxon>Autobranchia</taxon>
        <taxon>Pteriomorphia</taxon>
        <taxon>Ostreida</taxon>
        <taxon>Ostreoidea</taxon>
        <taxon>Ostreidae</taxon>
        <taxon>Crassostrea</taxon>
    </lineage>
</organism>
<evidence type="ECO:0000313" key="17">
    <source>
        <dbReference type="Proteomes" id="UP000694844"/>
    </source>
</evidence>
<dbReference type="OrthoDB" id="274691at2759"/>
<gene>
    <name evidence="18" type="primary">LOC111129194</name>
</gene>
<evidence type="ECO:0000256" key="13">
    <source>
        <dbReference type="PIRNR" id="PIRNR005096"/>
    </source>
</evidence>
<proteinExistence type="inferred from homology"/>
<comment type="similarity">
    <text evidence="6 13">Belongs to the aldose epimerase family.</text>
</comment>
<dbReference type="RefSeq" id="XP_022331146.1">
    <property type="nucleotide sequence ID" value="XM_022475438.1"/>
</dbReference>
<protein>
    <recommendedName>
        <fullName evidence="13">Aldose 1-epimerase</fullName>
        <ecNumber evidence="13">5.1.3.3</ecNumber>
    </recommendedName>
</protein>
<comment type="pathway">
    <text evidence="4">Carbohydrate metabolism; galactose metabolism.</text>
</comment>
<feature type="active site" description="Proton acceptor" evidence="14">
    <location>
        <position position="313"/>
    </location>
</feature>
<comment type="catalytic activity">
    <reaction evidence="2">
        <text>alpha-D-galactose = beta-D-galactose</text>
        <dbReference type="Rhea" id="RHEA:28675"/>
        <dbReference type="ChEBI" id="CHEBI:27667"/>
        <dbReference type="ChEBI" id="CHEBI:28061"/>
        <dbReference type="EC" id="5.1.3.3"/>
    </reaction>
    <physiologicalReaction direction="right-to-left" evidence="2">
        <dbReference type="Rhea" id="RHEA:28677"/>
    </physiologicalReaction>
</comment>
<evidence type="ECO:0000256" key="7">
    <source>
        <dbReference type="ARBA" id="ARBA00011245"/>
    </source>
</evidence>
<dbReference type="KEGG" id="cvn:111129194"/>
<dbReference type="PROSITE" id="PS00545">
    <property type="entry name" value="ALDOSE_1_EPIMERASE"/>
    <property type="match status" value="1"/>
</dbReference>
<keyword evidence="11 13" id="KW-0119">Carbohydrate metabolism</keyword>
<comment type="subcellular location">
    <subcellularLocation>
        <location evidence="3">Cytoplasm</location>
    </subcellularLocation>
</comment>
<name>A0A8B8DVW5_CRAVI</name>
<dbReference type="FunFam" id="2.70.98.10:FF:000003">
    <property type="entry name" value="Aldose 1-epimerase"/>
    <property type="match status" value="1"/>
</dbReference>
<keyword evidence="17" id="KW-1185">Reference proteome</keyword>
<evidence type="ECO:0000256" key="6">
    <source>
        <dbReference type="ARBA" id="ARBA00006206"/>
    </source>
</evidence>
<evidence type="ECO:0000256" key="12">
    <source>
        <dbReference type="ARBA" id="ARBA00045743"/>
    </source>
</evidence>
<dbReference type="InterPro" id="IPR018052">
    <property type="entry name" value="Ald1_epimerase_CS"/>
</dbReference>
<dbReference type="GO" id="GO:0005737">
    <property type="term" value="C:cytoplasm"/>
    <property type="evidence" value="ECO:0007669"/>
    <property type="project" value="UniProtKB-SubCell"/>
</dbReference>
<dbReference type="UniPathway" id="UPA00242"/>
<keyword evidence="9" id="KW-0597">Phosphoprotein</keyword>
<dbReference type="GO" id="GO:0033499">
    <property type="term" value="P:galactose catabolic process via UDP-galactose, Leloir pathway"/>
    <property type="evidence" value="ECO:0007669"/>
    <property type="project" value="TreeGrafter"/>
</dbReference>
<dbReference type="InterPro" id="IPR008183">
    <property type="entry name" value="Aldose_1/G6P_1-epimerase"/>
</dbReference>
<evidence type="ECO:0000256" key="9">
    <source>
        <dbReference type="ARBA" id="ARBA00022553"/>
    </source>
</evidence>
<evidence type="ECO:0000256" key="4">
    <source>
        <dbReference type="ARBA" id="ARBA00004947"/>
    </source>
</evidence>
<evidence type="ECO:0000256" key="16">
    <source>
        <dbReference type="PIRSR" id="PIRSR005096-3"/>
    </source>
</evidence>
<keyword evidence="8" id="KW-0963">Cytoplasm</keyword>
<dbReference type="PANTHER" id="PTHR10091:SF0">
    <property type="entry name" value="GALACTOSE MUTAROTASE"/>
    <property type="match status" value="1"/>
</dbReference>
<dbReference type="PIRSF" id="PIRSF005096">
    <property type="entry name" value="GALM"/>
    <property type="match status" value="1"/>
</dbReference>
<feature type="binding site" evidence="16">
    <location>
        <begin position="180"/>
        <end position="182"/>
    </location>
    <ligand>
        <name>beta-D-galactose</name>
        <dbReference type="ChEBI" id="CHEBI:27667"/>
    </ligand>
</feature>
<evidence type="ECO:0000256" key="15">
    <source>
        <dbReference type="PIRSR" id="PIRSR005096-2"/>
    </source>
</evidence>
<feature type="active site" description="Proton donor" evidence="14">
    <location>
        <position position="180"/>
    </location>
</feature>
<dbReference type="EC" id="5.1.3.3" evidence="13"/>
<evidence type="ECO:0000256" key="2">
    <source>
        <dbReference type="ARBA" id="ARBA00001712"/>
    </source>
</evidence>
<comment type="catalytic activity">
    <reaction evidence="1 13">
        <text>alpha-D-glucose = beta-D-glucose</text>
        <dbReference type="Rhea" id="RHEA:10264"/>
        <dbReference type="ChEBI" id="CHEBI:15903"/>
        <dbReference type="ChEBI" id="CHEBI:17925"/>
        <dbReference type="EC" id="5.1.3.3"/>
    </reaction>
</comment>